<evidence type="ECO:0000256" key="3">
    <source>
        <dbReference type="SAM" id="SignalP"/>
    </source>
</evidence>
<protein>
    <submittedName>
        <fullName evidence="4">Uncharacterized protein</fullName>
    </submittedName>
</protein>
<feature type="chain" id="PRO_5044787200" evidence="3">
    <location>
        <begin position="23"/>
        <end position="622"/>
    </location>
</feature>
<gene>
    <name evidence="4" type="ORF">ACHAWO_010149</name>
</gene>
<dbReference type="EMBL" id="JALLPJ020000309">
    <property type="protein sequence ID" value="KAL3795857.1"/>
    <property type="molecule type" value="Genomic_DNA"/>
</dbReference>
<keyword evidence="2" id="KW-1133">Transmembrane helix</keyword>
<proteinExistence type="predicted"/>
<evidence type="ECO:0000313" key="5">
    <source>
        <dbReference type="Proteomes" id="UP001530400"/>
    </source>
</evidence>
<accession>A0ABD3Q6Z9</accession>
<feature type="compositionally biased region" description="Acidic residues" evidence="1">
    <location>
        <begin position="562"/>
        <end position="577"/>
    </location>
</feature>
<keyword evidence="3" id="KW-0732">Signal</keyword>
<evidence type="ECO:0000313" key="4">
    <source>
        <dbReference type="EMBL" id="KAL3795857.1"/>
    </source>
</evidence>
<feature type="region of interest" description="Disordered" evidence="1">
    <location>
        <begin position="554"/>
        <end position="622"/>
    </location>
</feature>
<evidence type="ECO:0000256" key="1">
    <source>
        <dbReference type="SAM" id="MobiDB-lite"/>
    </source>
</evidence>
<feature type="compositionally biased region" description="Basic residues" evidence="1">
    <location>
        <begin position="415"/>
        <end position="430"/>
    </location>
</feature>
<name>A0ABD3Q6Z9_9STRA</name>
<feature type="signal peptide" evidence="3">
    <location>
        <begin position="1"/>
        <end position="22"/>
    </location>
</feature>
<feature type="transmembrane region" description="Helical" evidence="2">
    <location>
        <begin position="221"/>
        <end position="241"/>
    </location>
</feature>
<comment type="caution">
    <text evidence="4">The sequence shown here is derived from an EMBL/GenBank/DDBJ whole genome shotgun (WGS) entry which is preliminary data.</text>
</comment>
<keyword evidence="2" id="KW-0472">Membrane</keyword>
<keyword evidence="2" id="KW-0812">Transmembrane</keyword>
<keyword evidence="5" id="KW-1185">Reference proteome</keyword>
<feature type="compositionally biased region" description="Polar residues" evidence="1">
    <location>
        <begin position="579"/>
        <end position="614"/>
    </location>
</feature>
<organism evidence="4 5">
    <name type="scientific">Cyclotella atomus</name>
    <dbReference type="NCBI Taxonomy" id="382360"/>
    <lineage>
        <taxon>Eukaryota</taxon>
        <taxon>Sar</taxon>
        <taxon>Stramenopiles</taxon>
        <taxon>Ochrophyta</taxon>
        <taxon>Bacillariophyta</taxon>
        <taxon>Coscinodiscophyceae</taxon>
        <taxon>Thalassiosirophycidae</taxon>
        <taxon>Stephanodiscales</taxon>
        <taxon>Stephanodiscaceae</taxon>
        <taxon>Cyclotella</taxon>
    </lineage>
</organism>
<dbReference type="AlphaFoldDB" id="A0ABD3Q6Z9"/>
<dbReference type="Proteomes" id="UP001530400">
    <property type="component" value="Unassembled WGS sequence"/>
</dbReference>
<feature type="region of interest" description="Disordered" evidence="1">
    <location>
        <begin position="406"/>
        <end position="430"/>
    </location>
</feature>
<sequence>MKRIALAFCQAAAILLPEQVFAERHVGSFTDLASTAPQYHSSLRRRELKVHEDTHREHKDRQLQDVLRYVPMELGLSLETSQSGDIDTDELNTIVGVQILFYLQQTMVEYEAVSVETETITLSEPVRRLEETQPMILQVRVSGFVYFVGDSLPTSEYLDTMIESAFEGDEALHVLAKLEAAEDPALRSITAVWSGLADSKEEYLAIENSRSSIGDIIMDNITYISAGLACGVALIALFAGIQYRRSKNEDRDDLSLTEIPWLSVQVPKKAPKRGGSDGESTMEAPIEAIAGETTSVMIAVAGRTTEKIALKDDISVISKLAVPAGDKAALLTRLYENSLCNPGGIFEQKSVSFDDDMSYVIGCSFDEPKVTKCDAPKVTTPRPTTPETVRDQGQEIDINHVLSEEKSRRSMFSSKLKKRKEKKEKKKNVLTKKKVSMPSLRKTKSKSKTAEKIEYLDAIEEGEENSEAKESDSIPIAYLANEEEEIPTRYEMADDKGDILAAIANTNSGIMEAWDQISRKYSLDPNWDTNSSASSRDFENRSFQCLGPACVSTMSESHANNEDDMDDASDESTDCSDEYMTQYTESEHISQFTNPSTNASLSTGSYSCESASTISDDEGYSR</sequence>
<reference evidence="4 5" key="1">
    <citation type="submission" date="2024-10" db="EMBL/GenBank/DDBJ databases">
        <title>Updated reference genomes for cyclostephanoid diatoms.</title>
        <authorList>
            <person name="Roberts W.R."/>
            <person name="Alverson A.J."/>
        </authorList>
    </citation>
    <scope>NUCLEOTIDE SEQUENCE [LARGE SCALE GENOMIC DNA]</scope>
    <source>
        <strain evidence="4 5">AJA010-31</strain>
    </source>
</reference>
<evidence type="ECO:0000256" key="2">
    <source>
        <dbReference type="SAM" id="Phobius"/>
    </source>
</evidence>